<accession>A0AAN7VJT3</accession>
<dbReference type="Proteomes" id="UP001329430">
    <property type="component" value="Chromosome 3"/>
</dbReference>
<comment type="caution">
    <text evidence="1">The sequence shown here is derived from an EMBL/GenBank/DDBJ whole genome shotgun (WGS) entry which is preliminary data.</text>
</comment>
<protein>
    <recommendedName>
        <fullName evidence="3">DUF4371 domain-containing protein</fullName>
    </recommendedName>
</protein>
<evidence type="ECO:0008006" key="3">
    <source>
        <dbReference type="Google" id="ProtNLM"/>
    </source>
</evidence>
<sequence length="81" mass="9183">MGQQVLSKIILELKEAYTYYSISVDSTPDMSHVDQLTFVLRIAVGKRIDNAPNMAGQYNGLQVKPKEHCTCALFFPKYRTV</sequence>
<dbReference type="PANTHER" id="PTHR45749">
    <property type="match status" value="1"/>
</dbReference>
<dbReference type="EMBL" id="JAVRBK010000003">
    <property type="protein sequence ID" value="KAK5646261.1"/>
    <property type="molecule type" value="Genomic_DNA"/>
</dbReference>
<evidence type="ECO:0000313" key="2">
    <source>
        <dbReference type="Proteomes" id="UP001329430"/>
    </source>
</evidence>
<organism evidence="1 2">
    <name type="scientific">Pyrocoelia pectoralis</name>
    <dbReference type="NCBI Taxonomy" id="417401"/>
    <lineage>
        <taxon>Eukaryota</taxon>
        <taxon>Metazoa</taxon>
        <taxon>Ecdysozoa</taxon>
        <taxon>Arthropoda</taxon>
        <taxon>Hexapoda</taxon>
        <taxon>Insecta</taxon>
        <taxon>Pterygota</taxon>
        <taxon>Neoptera</taxon>
        <taxon>Endopterygota</taxon>
        <taxon>Coleoptera</taxon>
        <taxon>Polyphaga</taxon>
        <taxon>Elateriformia</taxon>
        <taxon>Elateroidea</taxon>
        <taxon>Lampyridae</taxon>
        <taxon>Lampyrinae</taxon>
        <taxon>Pyrocoelia</taxon>
    </lineage>
</organism>
<name>A0AAN7VJT3_9COLE</name>
<reference evidence="1 2" key="1">
    <citation type="journal article" date="2024" name="Insects">
        <title>An Improved Chromosome-Level Genome Assembly of the Firefly Pyrocoelia pectoralis.</title>
        <authorList>
            <person name="Fu X."/>
            <person name="Meyer-Rochow V.B."/>
            <person name="Ballantyne L."/>
            <person name="Zhu X."/>
        </authorList>
    </citation>
    <scope>NUCLEOTIDE SEQUENCE [LARGE SCALE GENOMIC DNA]</scope>
    <source>
        <strain evidence="1">XCY_ONT2</strain>
    </source>
</reference>
<evidence type="ECO:0000313" key="1">
    <source>
        <dbReference type="EMBL" id="KAK5646261.1"/>
    </source>
</evidence>
<dbReference type="AlphaFoldDB" id="A0AAN7VJT3"/>
<dbReference type="PANTHER" id="PTHR45749:SF23">
    <property type="entry name" value="ZINC FINGER MYM-TYPE PROTEIN 1-LIKE"/>
    <property type="match status" value="1"/>
</dbReference>
<gene>
    <name evidence="1" type="ORF">RI129_004725</name>
</gene>
<keyword evidence="2" id="KW-1185">Reference proteome</keyword>
<proteinExistence type="predicted"/>